<evidence type="ECO:0000256" key="1">
    <source>
        <dbReference type="ARBA" id="ARBA00002521"/>
    </source>
</evidence>
<dbReference type="EC" id="3.4.11.18" evidence="6 7"/>
<dbReference type="SUPFAM" id="SSF55920">
    <property type="entry name" value="Creatinase/aminopeptidase"/>
    <property type="match status" value="1"/>
</dbReference>
<accession>A0A0H4TUD1</accession>
<feature type="binding site" evidence="6">
    <location>
        <position position="232"/>
    </location>
    <ligand>
        <name>a divalent metal cation</name>
        <dbReference type="ChEBI" id="CHEBI:60240"/>
        <label>2</label>
        <note>catalytic</note>
    </ligand>
</feature>
<keyword evidence="5 6" id="KW-0378">Hydrolase</keyword>
<keyword evidence="2 6" id="KW-0031">Aminopeptidase</keyword>
<dbReference type="GO" id="GO:0046872">
    <property type="term" value="F:metal ion binding"/>
    <property type="evidence" value="ECO:0007669"/>
    <property type="project" value="UniProtKB-UniRule"/>
</dbReference>
<dbReference type="PRINTS" id="PR00599">
    <property type="entry name" value="MAPEPTIDASE"/>
</dbReference>
<comment type="function">
    <text evidence="1 6">Removes the N-terminal methionine from nascent proteins. The N-terminal methionine is often cleaved when the second residue in the primary sequence is small and uncharged (Met-Ala-, Cys, Gly, Pro, Ser, Thr, or Val). Requires deformylation of the N(alpha)-formylated initiator methionine before it can be hydrolyzed.</text>
</comment>
<dbReference type="PANTHER" id="PTHR43330:SF27">
    <property type="entry name" value="METHIONINE AMINOPEPTIDASE"/>
    <property type="match status" value="1"/>
</dbReference>
<comment type="similarity">
    <text evidence="6">Belongs to the peptidase M24A family. Methionine aminopeptidase type 1 subfamily.</text>
</comment>
<evidence type="ECO:0000256" key="7">
    <source>
        <dbReference type="RuleBase" id="RU003653"/>
    </source>
</evidence>
<dbReference type="NCBIfam" id="TIGR00500">
    <property type="entry name" value="met_pdase_I"/>
    <property type="match status" value="1"/>
</dbReference>
<keyword evidence="4 6" id="KW-0479">Metal-binding</keyword>
<dbReference type="PANTHER" id="PTHR43330">
    <property type="entry name" value="METHIONINE AMINOPEPTIDASE"/>
    <property type="match status" value="1"/>
</dbReference>
<keyword evidence="3 6" id="KW-0645">Protease</keyword>
<dbReference type="InterPro" id="IPR000994">
    <property type="entry name" value="Pept_M24"/>
</dbReference>
<feature type="binding site" evidence="6">
    <location>
        <position position="232"/>
    </location>
    <ligand>
        <name>a divalent metal cation</name>
        <dbReference type="ChEBI" id="CHEBI:60240"/>
        <label>1</label>
    </ligand>
</feature>
<evidence type="ECO:0000256" key="3">
    <source>
        <dbReference type="ARBA" id="ARBA00022670"/>
    </source>
</evidence>
<reference evidence="9" key="1">
    <citation type="journal article" date="2015" name="ISME J.">
        <title>Aquifer environment selects for microbial species cohorts in sediment and groundwater.</title>
        <authorList>
            <person name="Hug L.A."/>
            <person name="Thomas B.C."/>
            <person name="Brown C.T."/>
            <person name="Frischkorn K.R."/>
            <person name="Williams K.H."/>
            <person name="Tringe S.G."/>
            <person name="Banfield J.F."/>
        </authorList>
    </citation>
    <scope>NUCLEOTIDE SEQUENCE</scope>
</reference>
<dbReference type="AlphaFoldDB" id="A0A0H4TUD1"/>
<feature type="binding site" evidence="6">
    <location>
        <position position="94"/>
    </location>
    <ligand>
        <name>a divalent metal cation</name>
        <dbReference type="ChEBI" id="CHEBI:60240"/>
        <label>1</label>
    </ligand>
</feature>
<comment type="subunit">
    <text evidence="6">Monomer.</text>
</comment>
<name>A0A0H4TUD1_9ACTN</name>
<dbReference type="HAMAP" id="MF_01974">
    <property type="entry name" value="MetAP_1"/>
    <property type="match status" value="1"/>
</dbReference>
<dbReference type="InterPro" id="IPR002467">
    <property type="entry name" value="Pept_M24A_MAP1"/>
</dbReference>
<dbReference type="GO" id="GO:0005829">
    <property type="term" value="C:cytosol"/>
    <property type="evidence" value="ECO:0007669"/>
    <property type="project" value="TreeGrafter"/>
</dbReference>
<dbReference type="InterPro" id="IPR036005">
    <property type="entry name" value="Creatinase/aminopeptidase-like"/>
</dbReference>
<dbReference type="GO" id="GO:0006508">
    <property type="term" value="P:proteolysis"/>
    <property type="evidence" value="ECO:0007669"/>
    <property type="project" value="UniProtKB-KW"/>
</dbReference>
<evidence type="ECO:0000256" key="6">
    <source>
        <dbReference type="HAMAP-Rule" id="MF_01974"/>
    </source>
</evidence>
<organism evidence="9">
    <name type="scientific">uncultured actinobacterium Rifle_16ft_4_minimus_550</name>
    <dbReference type="NCBI Taxonomy" id="1665149"/>
    <lineage>
        <taxon>Bacteria</taxon>
        <taxon>Bacillati</taxon>
        <taxon>Actinomycetota</taxon>
        <taxon>Actinomycetes</taxon>
        <taxon>marine Actinobacteria clade</taxon>
        <taxon>environmental samples</taxon>
    </lineage>
</organism>
<evidence type="ECO:0000313" key="9">
    <source>
        <dbReference type="EMBL" id="AKQ04444.1"/>
    </source>
</evidence>
<evidence type="ECO:0000256" key="2">
    <source>
        <dbReference type="ARBA" id="ARBA00022438"/>
    </source>
</evidence>
<sequence length="248" mass="26852">MIAQRLPHEIRKIQRAGRIVAETLEIIKIKVKPGITPKELEELAEAHIQKRGGKPAFKGYQNFPASICVSVNEGVVHGIPGHRKLEQGDIVSIDVGVKYEGYYGDAAITLPVGEVTNGALRLIDVTKQALDAGVWECRVGNRLSDISHAIEIAARDAGLSVVKDFVGHGIGQLLHEEPQIPNYGPANRGPLLKEGMVFALEPMVNAGGPEIEILPDHWSVVTKDRSLSAHFEHTVAVTLQGPKILTAL</sequence>
<protein>
    <recommendedName>
        <fullName evidence="6 7">Methionine aminopeptidase</fullName>
        <shortName evidence="6">MAP</shortName>
        <shortName evidence="6">MetAP</shortName>
        <ecNumber evidence="6 7">3.4.11.18</ecNumber>
    </recommendedName>
    <alternativeName>
        <fullName evidence="6">Peptidase M</fullName>
    </alternativeName>
</protein>
<dbReference type="InterPro" id="IPR001714">
    <property type="entry name" value="Pept_M24_MAP"/>
</dbReference>
<dbReference type="EMBL" id="KT007039">
    <property type="protein sequence ID" value="AKQ04444.1"/>
    <property type="molecule type" value="Genomic_DNA"/>
</dbReference>
<dbReference type="PROSITE" id="PS00680">
    <property type="entry name" value="MAP_1"/>
    <property type="match status" value="1"/>
</dbReference>
<evidence type="ECO:0000256" key="4">
    <source>
        <dbReference type="ARBA" id="ARBA00022723"/>
    </source>
</evidence>
<proteinExistence type="inferred from homology"/>
<feature type="binding site" evidence="6">
    <location>
        <position position="201"/>
    </location>
    <ligand>
        <name>a divalent metal cation</name>
        <dbReference type="ChEBI" id="CHEBI:60240"/>
        <label>2</label>
        <note>catalytic</note>
    </ligand>
</feature>
<dbReference type="CDD" id="cd01086">
    <property type="entry name" value="MetAP1"/>
    <property type="match status" value="1"/>
</dbReference>
<feature type="binding site" evidence="6">
    <location>
        <position position="105"/>
    </location>
    <ligand>
        <name>a divalent metal cation</name>
        <dbReference type="ChEBI" id="CHEBI:60240"/>
        <label>2</label>
        <note>catalytic</note>
    </ligand>
</feature>
<dbReference type="Gene3D" id="3.90.230.10">
    <property type="entry name" value="Creatinase/methionine aminopeptidase superfamily"/>
    <property type="match status" value="1"/>
</dbReference>
<dbReference type="GO" id="GO:0070006">
    <property type="term" value="F:metalloaminopeptidase activity"/>
    <property type="evidence" value="ECO:0007669"/>
    <property type="project" value="UniProtKB-UniRule"/>
</dbReference>
<feature type="binding site" evidence="6">
    <location>
        <position position="175"/>
    </location>
    <ligand>
        <name>substrate</name>
    </ligand>
</feature>
<evidence type="ECO:0000259" key="8">
    <source>
        <dbReference type="Pfam" id="PF00557"/>
    </source>
</evidence>
<feature type="binding site" evidence="6">
    <location>
        <position position="105"/>
    </location>
    <ligand>
        <name>a divalent metal cation</name>
        <dbReference type="ChEBI" id="CHEBI:60240"/>
        <label>1</label>
    </ligand>
</feature>
<feature type="domain" description="Peptidase M24" evidence="8">
    <location>
        <begin position="12"/>
        <end position="238"/>
    </location>
</feature>
<feature type="binding site" evidence="6">
    <location>
        <position position="77"/>
    </location>
    <ligand>
        <name>substrate</name>
    </ligand>
</feature>
<evidence type="ECO:0000256" key="5">
    <source>
        <dbReference type="ARBA" id="ARBA00022801"/>
    </source>
</evidence>
<comment type="catalytic activity">
    <reaction evidence="6 7">
        <text>Release of N-terminal amino acids, preferentially methionine, from peptides and arylamides.</text>
        <dbReference type="EC" id="3.4.11.18"/>
    </reaction>
</comment>
<dbReference type="Pfam" id="PF00557">
    <property type="entry name" value="Peptidase_M24"/>
    <property type="match status" value="1"/>
</dbReference>
<feature type="binding site" evidence="6">
    <location>
        <position position="168"/>
    </location>
    <ligand>
        <name>a divalent metal cation</name>
        <dbReference type="ChEBI" id="CHEBI:60240"/>
        <label>2</label>
        <note>catalytic</note>
    </ligand>
</feature>
<gene>
    <name evidence="6" type="primary">map</name>
</gene>
<comment type="cofactor">
    <cofactor evidence="6">
        <name>Co(2+)</name>
        <dbReference type="ChEBI" id="CHEBI:48828"/>
    </cofactor>
    <cofactor evidence="6">
        <name>Zn(2+)</name>
        <dbReference type="ChEBI" id="CHEBI:29105"/>
    </cofactor>
    <cofactor evidence="6">
        <name>Mn(2+)</name>
        <dbReference type="ChEBI" id="CHEBI:29035"/>
    </cofactor>
    <cofactor evidence="6">
        <name>Fe(2+)</name>
        <dbReference type="ChEBI" id="CHEBI:29033"/>
    </cofactor>
    <text evidence="6">Binds 2 divalent metal cations per subunit. Has a high-affinity and a low affinity metal-binding site. The true nature of the physiological cofactor is under debate. The enzyme is active with cobalt, zinc, manganese or divalent iron ions. Most likely, methionine aminopeptidases function as mononuclear Fe(2+)-metalloproteases under physiological conditions, and the catalytically relevant metal-binding site has been assigned to the histidine-containing high-affinity site.</text>
</comment>
<dbReference type="GO" id="GO:0004239">
    <property type="term" value="F:initiator methionyl aminopeptidase activity"/>
    <property type="evidence" value="ECO:0007669"/>
    <property type="project" value="UniProtKB-UniRule"/>
</dbReference>